<gene>
    <name evidence="3" type="ORF">F5878DRAFT_662970</name>
</gene>
<feature type="compositionally biased region" description="Polar residues" evidence="1">
    <location>
        <begin position="26"/>
        <end position="36"/>
    </location>
</feature>
<organism evidence="3 4">
    <name type="scientific">Lentinula raphanica</name>
    <dbReference type="NCBI Taxonomy" id="153919"/>
    <lineage>
        <taxon>Eukaryota</taxon>
        <taxon>Fungi</taxon>
        <taxon>Dikarya</taxon>
        <taxon>Basidiomycota</taxon>
        <taxon>Agaricomycotina</taxon>
        <taxon>Agaricomycetes</taxon>
        <taxon>Agaricomycetidae</taxon>
        <taxon>Agaricales</taxon>
        <taxon>Marasmiineae</taxon>
        <taxon>Omphalotaceae</taxon>
        <taxon>Lentinula</taxon>
    </lineage>
</organism>
<accession>A0AA38P546</accession>
<feature type="chain" id="PRO_5041378361" evidence="2">
    <location>
        <begin position="24"/>
        <end position="401"/>
    </location>
</feature>
<feature type="compositionally biased region" description="Polar residues" evidence="1">
    <location>
        <begin position="285"/>
        <end position="305"/>
    </location>
</feature>
<evidence type="ECO:0000256" key="2">
    <source>
        <dbReference type="SAM" id="SignalP"/>
    </source>
</evidence>
<reference evidence="3" key="1">
    <citation type="submission" date="2022-08" db="EMBL/GenBank/DDBJ databases">
        <authorList>
            <consortium name="DOE Joint Genome Institute"/>
            <person name="Min B."/>
            <person name="Riley R."/>
            <person name="Sierra-Patev S."/>
            <person name="Naranjo-Ortiz M."/>
            <person name="Looney B."/>
            <person name="Konkel Z."/>
            <person name="Slot J.C."/>
            <person name="Sakamoto Y."/>
            <person name="Steenwyk J.L."/>
            <person name="Rokas A."/>
            <person name="Carro J."/>
            <person name="Camarero S."/>
            <person name="Ferreira P."/>
            <person name="Molpeceres G."/>
            <person name="Ruiz-Duenas F.J."/>
            <person name="Serrano A."/>
            <person name="Henrissat B."/>
            <person name="Drula E."/>
            <person name="Hughes K.W."/>
            <person name="Mata J.L."/>
            <person name="Ishikawa N.K."/>
            <person name="Vargas-Isla R."/>
            <person name="Ushijima S."/>
            <person name="Smith C.A."/>
            <person name="Ahrendt S."/>
            <person name="Andreopoulos W."/>
            <person name="He G."/>
            <person name="Labutti K."/>
            <person name="Lipzen A."/>
            <person name="Ng V."/>
            <person name="Sandor L."/>
            <person name="Barry K."/>
            <person name="Martinez A.T."/>
            <person name="Xiao Y."/>
            <person name="Gibbons J.G."/>
            <person name="Terashima K."/>
            <person name="Hibbett D.S."/>
            <person name="Grigoriev I.V."/>
        </authorList>
    </citation>
    <scope>NUCLEOTIDE SEQUENCE</scope>
    <source>
        <strain evidence="3">TFB9207</strain>
    </source>
</reference>
<dbReference type="AlphaFoldDB" id="A0AA38P546"/>
<feature type="region of interest" description="Disordered" evidence="1">
    <location>
        <begin position="356"/>
        <end position="381"/>
    </location>
</feature>
<feature type="compositionally biased region" description="Basic and acidic residues" evidence="1">
    <location>
        <begin position="313"/>
        <end position="322"/>
    </location>
</feature>
<evidence type="ECO:0000256" key="1">
    <source>
        <dbReference type="SAM" id="MobiDB-lite"/>
    </source>
</evidence>
<protein>
    <submittedName>
        <fullName evidence="3">Uncharacterized protein</fullName>
    </submittedName>
</protein>
<feature type="compositionally biased region" description="Polar residues" evidence="1">
    <location>
        <begin position="214"/>
        <end position="228"/>
    </location>
</feature>
<feature type="region of interest" description="Disordered" evidence="1">
    <location>
        <begin position="208"/>
        <end position="330"/>
    </location>
</feature>
<dbReference type="EMBL" id="MU806319">
    <property type="protein sequence ID" value="KAJ3836454.1"/>
    <property type="molecule type" value="Genomic_DNA"/>
</dbReference>
<feature type="region of interest" description="Disordered" evidence="1">
    <location>
        <begin position="26"/>
        <end position="46"/>
    </location>
</feature>
<feature type="signal peptide" evidence="2">
    <location>
        <begin position="1"/>
        <end position="23"/>
    </location>
</feature>
<proteinExistence type="predicted"/>
<dbReference type="Proteomes" id="UP001163846">
    <property type="component" value="Unassembled WGS sequence"/>
</dbReference>
<sequence>MQFRLLCSLVLATFLLVDNSVTASPLPVNPNSQPASKAHRSSATRYSQPTRLRFGLFKNGRWLVIDCTDEAERAQAELCLCAATLRCFCYSKLREPGDSRDTNLLPRLSNGKSLTLDTRHRGRRIDDAFYELLPLELPHSYFDRKNSARLNVLSNIDQLSRITGIDIYNDKSYNRAAVWFLHSRMSKPLGSGQFQTILEEIANQMDRLKPPAASSETGQAQSHSSTASGDDLTTFIPYHPTDPPNHPQLHIPAGPLTFIPYHPPDQPHHLTSTNDALPAIPDHAASSTSNQPHLPSAANGASTGAPNHAARITPDHPTHHPGLDSASTHSSNLEAAITKGQAHHLSVDGVSATTNIPNLAPKTTQDGAHHLSMNTGKPNQVVQDNPGVLNRERINLADILD</sequence>
<keyword evidence="2" id="KW-0732">Signal</keyword>
<evidence type="ECO:0000313" key="3">
    <source>
        <dbReference type="EMBL" id="KAJ3836454.1"/>
    </source>
</evidence>
<comment type="caution">
    <text evidence="3">The sequence shown here is derived from an EMBL/GenBank/DDBJ whole genome shotgun (WGS) entry which is preliminary data.</text>
</comment>
<keyword evidence="4" id="KW-1185">Reference proteome</keyword>
<evidence type="ECO:0000313" key="4">
    <source>
        <dbReference type="Proteomes" id="UP001163846"/>
    </source>
</evidence>
<name>A0AA38P546_9AGAR</name>